<comment type="caution">
    <text evidence="1">The sequence shown here is derived from an EMBL/GenBank/DDBJ whole genome shotgun (WGS) entry which is preliminary data.</text>
</comment>
<evidence type="ECO:0000313" key="2">
    <source>
        <dbReference type="Proteomes" id="UP001258017"/>
    </source>
</evidence>
<dbReference type="Proteomes" id="UP001258017">
    <property type="component" value="Unassembled WGS sequence"/>
</dbReference>
<reference evidence="1" key="1">
    <citation type="submission" date="2021-08" db="EMBL/GenBank/DDBJ databases">
        <authorList>
            <person name="Misof B."/>
            <person name="Oliver O."/>
            <person name="Podsiadlowski L."/>
            <person name="Donath A."/>
            <person name="Peters R."/>
            <person name="Mayer C."/>
            <person name="Rust J."/>
            <person name="Gunkel S."/>
            <person name="Lesny P."/>
            <person name="Martin S."/>
            <person name="Oeyen J.P."/>
            <person name="Petersen M."/>
            <person name="Panagiotis P."/>
            <person name="Wilbrandt J."/>
            <person name="Tanja T."/>
        </authorList>
    </citation>
    <scope>NUCLEOTIDE SEQUENCE</scope>
    <source>
        <strain evidence="1">GBR_01_08_01A</strain>
        <tissue evidence="1">Thorax + abdomen</tissue>
    </source>
</reference>
<sequence length="82" mass="9496">MDNDDSEGERDIKRREEIKLRIYQGNPKETRWSRSPRFTGNVICNRSKGGKKRKAAVFAENRASPGMQAEAYIYGLIETHHE</sequence>
<accession>A0AAD9RMW9</accession>
<dbReference type="AlphaFoldDB" id="A0AAD9RMW9"/>
<evidence type="ECO:0000313" key="1">
    <source>
        <dbReference type="EMBL" id="KAK2582642.1"/>
    </source>
</evidence>
<reference evidence="1" key="2">
    <citation type="journal article" date="2023" name="Commun. Biol.">
        <title>Intrasexual cuticular hydrocarbon dimorphism in a wasp sheds light on hydrocarbon biosynthesis genes in Hymenoptera.</title>
        <authorList>
            <person name="Moris V.C."/>
            <person name="Podsiadlowski L."/>
            <person name="Martin S."/>
            <person name="Oeyen J.P."/>
            <person name="Donath A."/>
            <person name="Petersen M."/>
            <person name="Wilbrandt J."/>
            <person name="Misof B."/>
            <person name="Liedtke D."/>
            <person name="Thamm M."/>
            <person name="Scheiner R."/>
            <person name="Schmitt T."/>
            <person name="Niehuis O."/>
        </authorList>
    </citation>
    <scope>NUCLEOTIDE SEQUENCE</scope>
    <source>
        <strain evidence="1">GBR_01_08_01A</strain>
    </source>
</reference>
<gene>
    <name evidence="1" type="ORF">KPH14_004921</name>
</gene>
<organism evidence="1 2">
    <name type="scientific">Odynerus spinipes</name>
    <dbReference type="NCBI Taxonomy" id="1348599"/>
    <lineage>
        <taxon>Eukaryota</taxon>
        <taxon>Metazoa</taxon>
        <taxon>Ecdysozoa</taxon>
        <taxon>Arthropoda</taxon>
        <taxon>Hexapoda</taxon>
        <taxon>Insecta</taxon>
        <taxon>Pterygota</taxon>
        <taxon>Neoptera</taxon>
        <taxon>Endopterygota</taxon>
        <taxon>Hymenoptera</taxon>
        <taxon>Apocrita</taxon>
        <taxon>Aculeata</taxon>
        <taxon>Vespoidea</taxon>
        <taxon>Vespidae</taxon>
        <taxon>Eumeninae</taxon>
        <taxon>Odynerus</taxon>
    </lineage>
</organism>
<protein>
    <submittedName>
        <fullName evidence="1">Uncharacterized protein</fullName>
    </submittedName>
</protein>
<keyword evidence="2" id="KW-1185">Reference proteome</keyword>
<proteinExistence type="predicted"/>
<name>A0AAD9RMW9_9HYME</name>
<dbReference type="EMBL" id="JAIFRP010000031">
    <property type="protein sequence ID" value="KAK2582642.1"/>
    <property type="molecule type" value="Genomic_DNA"/>
</dbReference>